<organism evidence="1 2">
    <name type="scientific">Dreissena polymorpha</name>
    <name type="common">Zebra mussel</name>
    <name type="synonym">Mytilus polymorpha</name>
    <dbReference type="NCBI Taxonomy" id="45954"/>
    <lineage>
        <taxon>Eukaryota</taxon>
        <taxon>Metazoa</taxon>
        <taxon>Spiralia</taxon>
        <taxon>Lophotrochozoa</taxon>
        <taxon>Mollusca</taxon>
        <taxon>Bivalvia</taxon>
        <taxon>Autobranchia</taxon>
        <taxon>Heteroconchia</taxon>
        <taxon>Euheterodonta</taxon>
        <taxon>Imparidentia</taxon>
        <taxon>Neoheterodontei</taxon>
        <taxon>Myida</taxon>
        <taxon>Dreissenoidea</taxon>
        <taxon>Dreissenidae</taxon>
        <taxon>Dreissena</taxon>
    </lineage>
</organism>
<dbReference type="AlphaFoldDB" id="A0A9D4M861"/>
<keyword evidence="2" id="KW-1185">Reference proteome</keyword>
<proteinExistence type="predicted"/>
<protein>
    <submittedName>
        <fullName evidence="1">Uncharacterized protein</fullName>
    </submittedName>
</protein>
<reference evidence="1" key="2">
    <citation type="submission" date="2020-11" db="EMBL/GenBank/DDBJ databases">
        <authorList>
            <person name="McCartney M.A."/>
            <person name="Auch B."/>
            <person name="Kono T."/>
            <person name="Mallez S."/>
            <person name="Becker A."/>
            <person name="Gohl D.M."/>
            <person name="Silverstein K.A.T."/>
            <person name="Koren S."/>
            <person name="Bechman K.B."/>
            <person name="Herman A."/>
            <person name="Abrahante J.E."/>
            <person name="Garbe J."/>
        </authorList>
    </citation>
    <scope>NUCLEOTIDE SEQUENCE</scope>
    <source>
        <strain evidence="1">Duluth1</strain>
        <tissue evidence="1">Whole animal</tissue>
    </source>
</reference>
<sequence length="180" mass="20294">MVARRCGQSTAVSVVAIFRKSTTSVINIRRRKYTCKMEDEDSNDSIQYHSWSKKEKDILLEIVIENKKLLEGKQEPLVTEANKREKLAGDGGSHENACGVTLRTADTCTNKRCVCQKHNAPYCATLKPYVLALTLKDDLDLSPLKMCSSIRYTCMPNIKLLSSILQKLWAMLTFSDGRTD</sequence>
<dbReference type="Proteomes" id="UP000828390">
    <property type="component" value="Unassembled WGS sequence"/>
</dbReference>
<accession>A0A9D4M861</accession>
<name>A0A9D4M861_DREPO</name>
<reference evidence="1" key="1">
    <citation type="journal article" date="2019" name="bioRxiv">
        <title>The Genome of the Zebra Mussel, Dreissena polymorpha: A Resource for Invasive Species Research.</title>
        <authorList>
            <person name="McCartney M.A."/>
            <person name="Auch B."/>
            <person name="Kono T."/>
            <person name="Mallez S."/>
            <person name="Zhang Y."/>
            <person name="Obille A."/>
            <person name="Becker A."/>
            <person name="Abrahante J.E."/>
            <person name="Garbe J."/>
            <person name="Badalamenti J.P."/>
            <person name="Herman A."/>
            <person name="Mangelson H."/>
            <person name="Liachko I."/>
            <person name="Sullivan S."/>
            <person name="Sone E.D."/>
            <person name="Koren S."/>
            <person name="Silverstein K.A.T."/>
            <person name="Beckman K.B."/>
            <person name="Gohl D.M."/>
        </authorList>
    </citation>
    <scope>NUCLEOTIDE SEQUENCE</scope>
    <source>
        <strain evidence="1">Duluth1</strain>
        <tissue evidence="1">Whole animal</tissue>
    </source>
</reference>
<gene>
    <name evidence="1" type="ORF">DPMN_034713</name>
</gene>
<dbReference type="EMBL" id="JAIWYP010000002">
    <property type="protein sequence ID" value="KAH3871510.1"/>
    <property type="molecule type" value="Genomic_DNA"/>
</dbReference>
<evidence type="ECO:0000313" key="1">
    <source>
        <dbReference type="EMBL" id="KAH3871510.1"/>
    </source>
</evidence>
<evidence type="ECO:0000313" key="2">
    <source>
        <dbReference type="Proteomes" id="UP000828390"/>
    </source>
</evidence>
<comment type="caution">
    <text evidence="1">The sequence shown here is derived from an EMBL/GenBank/DDBJ whole genome shotgun (WGS) entry which is preliminary data.</text>
</comment>